<gene>
    <name evidence="11" type="ORF">B5M45_18645</name>
</gene>
<dbReference type="Gene3D" id="3.40.50.970">
    <property type="match status" value="1"/>
</dbReference>
<dbReference type="Pfam" id="PF02780">
    <property type="entry name" value="Transketolase_C"/>
    <property type="match status" value="1"/>
</dbReference>
<evidence type="ECO:0000313" key="12">
    <source>
        <dbReference type="Proteomes" id="UP000193040"/>
    </source>
</evidence>
<dbReference type="FunFam" id="3.40.50.970:FF:000001">
    <property type="entry name" value="Pyruvate dehydrogenase E1 beta subunit"/>
    <property type="match status" value="1"/>
</dbReference>
<accession>A0A1X0XZW8</accession>
<reference evidence="11 12" key="1">
    <citation type="submission" date="2017-03" db="EMBL/GenBank/DDBJ databases">
        <title>Genomic insights into Mycobacterium simiae human colonization.</title>
        <authorList>
            <person name="Steffani J.L."/>
            <person name="Brunck M.E."/>
            <person name="Cruz E."/>
            <person name="Montiel R."/>
            <person name="Barona F."/>
        </authorList>
    </citation>
    <scope>NUCLEOTIDE SEQUENCE [LARGE SCALE GENOMIC DNA]</scope>
    <source>
        <strain evidence="11 12">MsiGto</strain>
    </source>
</reference>
<dbReference type="Pfam" id="PF02779">
    <property type="entry name" value="Transket_pyr"/>
    <property type="match status" value="1"/>
</dbReference>
<dbReference type="EC" id="1.2.4.4" evidence="2"/>
<keyword evidence="12" id="KW-1185">Reference proteome</keyword>
<dbReference type="AlphaFoldDB" id="A0A1X0XZW8"/>
<comment type="cofactor">
    <cofactor evidence="1">
        <name>thiamine diphosphate</name>
        <dbReference type="ChEBI" id="CHEBI:58937"/>
    </cofactor>
</comment>
<evidence type="ECO:0000259" key="10">
    <source>
        <dbReference type="SMART" id="SM00861"/>
    </source>
</evidence>
<evidence type="ECO:0000256" key="7">
    <source>
        <dbReference type="ARBA" id="ARBA00063870"/>
    </source>
</evidence>
<dbReference type="InterPro" id="IPR033248">
    <property type="entry name" value="Transketolase_C"/>
</dbReference>
<dbReference type="SUPFAM" id="SSF52518">
    <property type="entry name" value="Thiamin diphosphate-binding fold (THDP-binding)"/>
    <property type="match status" value="1"/>
</dbReference>
<dbReference type="SUPFAM" id="SSF52922">
    <property type="entry name" value="TK C-terminal domain-like"/>
    <property type="match status" value="1"/>
</dbReference>
<keyword evidence="3" id="KW-0560">Oxidoreductase</keyword>
<evidence type="ECO:0000256" key="1">
    <source>
        <dbReference type="ARBA" id="ARBA00001964"/>
    </source>
</evidence>
<evidence type="ECO:0000256" key="6">
    <source>
        <dbReference type="ARBA" id="ARBA00059108"/>
    </source>
</evidence>
<dbReference type="CDD" id="cd07036">
    <property type="entry name" value="TPP_PYR_E1-PDHc-beta_like"/>
    <property type="match status" value="1"/>
</dbReference>
<name>A0A1X0XZW8_MYCSI</name>
<organism evidence="11 12">
    <name type="scientific">Mycobacterium simiae</name>
    <name type="common">Mycobacterium habana</name>
    <dbReference type="NCBI Taxonomy" id="1784"/>
    <lineage>
        <taxon>Bacteria</taxon>
        <taxon>Bacillati</taxon>
        <taxon>Actinomycetota</taxon>
        <taxon>Actinomycetes</taxon>
        <taxon>Mycobacteriales</taxon>
        <taxon>Mycobacteriaceae</taxon>
        <taxon>Mycobacterium</taxon>
        <taxon>Mycobacterium simiae complex</taxon>
    </lineage>
</organism>
<dbReference type="InterPro" id="IPR029061">
    <property type="entry name" value="THDP-binding"/>
</dbReference>
<evidence type="ECO:0000256" key="5">
    <source>
        <dbReference type="ARBA" id="ARBA00052792"/>
    </source>
</evidence>
<evidence type="ECO:0000256" key="3">
    <source>
        <dbReference type="ARBA" id="ARBA00023002"/>
    </source>
</evidence>
<protein>
    <recommendedName>
        <fullName evidence="8">3-methyl-2-oxobutanoate dehydrogenase subunit beta</fullName>
        <ecNumber evidence="2">1.2.4.4</ecNumber>
    </recommendedName>
    <alternativeName>
        <fullName evidence="9">Branched-chain alpha-ketoacid dehydrogenase E1 component subunit beta</fullName>
    </alternativeName>
</protein>
<evidence type="ECO:0000256" key="4">
    <source>
        <dbReference type="ARBA" id="ARBA00023052"/>
    </source>
</evidence>
<dbReference type="InterPro" id="IPR005475">
    <property type="entry name" value="Transketolase-like_Pyr-bd"/>
</dbReference>
<evidence type="ECO:0000256" key="2">
    <source>
        <dbReference type="ARBA" id="ARBA00012277"/>
    </source>
</evidence>
<dbReference type="PANTHER" id="PTHR43257:SF2">
    <property type="entry name" value="PYRUVATE DEHYDROGENASE E1 COMPONENT SUBUNIT BETA"/>
    <property type="match status" value="1"/>
</dbReference>
<dbReference type="FunFam" id="3.40.50.920:FF:000001">
    <property type="entry name" value="Pyruvate dehydrogenase E1 beta subunit"/>
    <property type="match status" value="1"/>
</dbReference>
<comment type="catalytic activity">
    <reaction evidence="5">
        <text>N(6)-[(R)-lipoyl]-L-lysyl-[protein] + 3-methyl-2-oxobutanoate + H(+) = N(6)-[(R)-S(8)-2-methylpropanoyldihydrolipoyl]-L-lysyl-[protein] + CO2</text>
        <dbReference type="Rhea" id="RHEA:13457"/>
        <dbReference type="Rhea" id="RHEA-COMP:10474"/>
        <dbReference type="Rhea" id="RHEA-COMP:10497"/>
        <dbReference type="ChEBI" id="CHEBI:11851"/>
        <dbReference type="ChEBI" id="CHEBI:15378"/>
        <dbReference type="ChEBI" id="CHEBI:16526"/>
        <dbReference type="ChEBI" id="CHEBI:83099"/>
        <dbReference type="ChEBI" id="CHEBI:83142"/>
        <dbReference type="EC" id="1.2.4.4"/>
    </reaction>
</comment>
<dbReference type="STRING" id="1784.VC42_00905"/>
<dbReference type="SMART" id="SM00861">
    <property type="entry name" value="Transket_pyr"/>
    <property type="match status" value="1"/>
</dbReference>
<dbReference type="Proteomes" id="UP000193040">
    <property type="component" value="Unassembled WGS sequence"/>
</dbReference>
<evidence type="ECO:0000256" key="9">
    <source>
        <dbReference type="ARBA" id="ARBA00080625"/>
    </source>
</evidence>
<comment type="subunit">
    <text evidence="7">Heteromer of E1 alpha (BkdA) and beta (BkdB) subunits. Part of the BCKADH complex, consisting of multiple copies of BkdA/BkdB (E1), BkdC (E2) and Lpd (E3).</text>
</comment>
<keyword evidence="4" id="KW-0786">Thiamine pyrophosphate</keyword>
<dbReference type="RefSeq" id="WP_084952236.1">
    <property type="nucleotide sequence ID" value="NZ_MZZM01000024.1"/>
</dbReference>
<dbReference type="Gene3D" id="3.40.50.920">
    <property type="match status" value="1"/>
</dbReference>
<proteinExistence type="predicted"/>
<dbReference type="EMBL" id="MZZM01000024">
    <property type="protein sequence ID" value="ORJ58443.1"/>
    <property type="molecule type" value="Genomic_DNA"/>
</dbReference>
<sequence length="336" mass="35481">MHEQEMTMRAALNLALDQALQADDRVFLLGEDIADPGASGPTAGLSTKFGRDRVLDTPISEAGIVGAAIGAAIDGLRPVAEVMIMDFIGIAADQLINNAAKLRFMTAGRTTAPITIRTQVYAGLATGATHSQSLEAWFMHIPGMKVIVPSTPRDAKGLLTSAIFDEDPCLFVETIRLQSRKGPVPVNPGFCIPLGQADIKRPGTDVTLIGYGRSVHDALAAADTLAEQGVSAEVVDLRSLVPLDVEAVIESVRRTRRAVIVHDAVQFAGPGAEVAAILSAELFVELAAPIERVGARFVPNPAAAALEAQMYPTPERIVEAGLRTWDGVGTRANLHG</sequence>
<dbReference type="GO" id="GO:0003863">
    <property type="term" value="F:branched-chain 2-oxo acid dehydrogenase activity"/>
    <property type="evidence" value="ECO:0007669"/>
    <property type="project" value="UniProtKB-EC"/>
</dbReference>
<evidence type="ECO:0000256" key="8">
    <source>
        <dbReference type="ARBA" id="ARBA00069117"/>
    </source>
</evidence>
<dbReference type="GO" id="GO:0000287">
    <property type="term" value="F:magnesium ion binding"/>
    <property type="evidence" value="ECO:0007669"/>
    <property type="project" value="UniProtKB-ARBA"/>
</dbReference>
<evidence type="ECO:0000313" key="11">
    <source>
        <dbReference type="EMBL" id="ORJ58443.1"/>
    </source>
</evidence>
<comment type="function">
    <text evidence="6">Component of the branched-chain alpha-ketoacid dehydrogenase (BCKADH) complex, that catalyzes the overall conversion of branched-chain alpha-ketoacids to acyl-CoA and CO(2).</text>
</comment>
<feature type="domain" description="Transketolase-like pyrimidine-binding" evidence="10">
    <location>
        <begin position="6"/>
        <end position="179"/>
    </location>
</feature>
<comment type="caution">
    <text evidence="11">The sequence shown here is derived from an EMBL/GenBank/DDBJ whole genome shotgun (WGS) entry which is preliminary data.</text>
</comment>
<dbReference type="PANTHER" id="PTHR43257">
    <property type="entry name" value="PYRUVATE DEHYDROGENASE E1 COMPONENT BETA SUBUNIT"/>
    <property type="match status" value="1"/>
</dbReference>
<dbReference type="InterPro" id="IPR009014">
    <property type="entry name" value="Transketo_C/PFOR_II"/>
</dbReference>